<dbReference type="Pfam" id="PF01070">
    <property type="entry name" value="FMN_dh"/>
    <property type="match status" value="1"/>
</dbReference>
<feature type="binding site" evidence="7">
    <location>
        <position position="121"/>
    </location>
    <ligand>
        <name>FMN</name>
        <dbReference type="ChEBI" id="CHEBI:58210"/>
    </ligand>
</feature>
<protein>
    <submittedName>
        <fullName evidence="9">Alpha-hydroxy-acid oxidizing enzyme</fullName>
    </submittedName>
</protein>
<dbReference type="PROSITE" id="PS51349">
    <property type="entry name" value="FMN_HYDROXY_ACID_DH_2"/>
    <property type="match status" value="1"/>
</dbReference>
<evidence type="ECO:0000313" key="9">
    <source>
        <dbReference type="EMBL" id="OYD53455.1"/>
    </source>
</evidence>
<feature type="binding site" evidence="7">
    <location>
        <position position="268"/>
    </location>
    <ligand>
        <name>glyoxylate</name>
        <dbReference type="ChEBI" id="CHEBI:36655"/>
    </ligand>
</feature>
<comment type="caution">
    <text evidence="9">The sequence shown here is derived from an EMBL/GenBank/DDBJ whole genome shotgun (WGS) entry which is preliminary data.</text>
</comment>
<name>A0A235EYE9_9RHOO</name>
<evidence type="ECO:0000256" key="2">
    <source>
        <dbReference type="ARBA" id="ARBA00022630"/>
    </source>
</evidence>
<keyword evidence="3 7" id="KW-0288">FMN</keyword>
<dbReference type="PANTHER" id="PTHR10578:SF107">
    <property type="entry name" value="2-HYDROXYACID OXIDASE 1"/>
    <property type="match status" value="1"/>
</dbReference>
<dbReference type="RefSeq" id="WP_094268767.1">
    <property type="nucleotide sequence ID" value="NZ_NOIH01000014.1"/>
</dbReference>
<feature type="binding site" evidence="7">
    <location>
        <position position="271"/>
    </location>
    <ligand>
        <name>glyoxylate</name>
        <dbReference type="ChEBI" id="CHEBI:36655"/>
    </ligand>
</feature>
<evidence type="ECO:0000313" key="10">
    <source>
        <dbReference type="Proteomes" id="UP000215181"/>
    </source>
</evidence>
<gene>
    <name evidence="9" type="ORF">CGK74_12280</name>
</gene>
<feature type="binding site" evidence="7">
    <location>
        <position position="142"/>
    </location>
    <ligand>
        <name>FMN</name>
        <dbReference type="ChEBI" id="CHEBI:58210"/>
    </ligand>
</feature>
<feature type="active site" description="Proton acceptor" evidence="6">
    <location>
        <position position="268"/>
    </location>
</feature>
<dbReference type="PANTHER" id="PTHR10578">
    <property type="entry name" value="S -2-HYDROXY-ACID OXIDASE-RELATED"/>
    <property type="match status" value="1"/>
</dbReference>
<dbReference type="InterPro" id="IPR037396">
    <property type="entry name" value="FMN_HAD"/>
</dbReference>
<dbReference type="GO" id="GO:0010181">
    <property type="term" value="F:FMN binding"/>
    <property type="evidence" value="ECO:0007669"/>
    <property type="project" value="InterPro"/>
</dbReference>
<dbReference type="SUPFAM" id="SSF51395">
    <property type="entry name" value="FMN-linked oxidoreductases"/>
    <property type="match status" value="1"/>
</dbReference>
<dbReference type="CDD" id="cd02809">
    <property type="entry name" value="alpha_hydroxyacid_oxid_FMN"/>
    <property type="match status" value="1"/>
</dbReference>
<evidence type="ECO:0000259" key="8">
    <source>
        <dbReference type="PROSITE" id="PS51349"/>
    </source>
</evidence>
<comment type="similarity">
    <text evidence="5">Belongs to the FMN-dependent alpha-hydroxy acid dehydrogenase family.</text>
</comment>
<dbReference type="OrthoDB" id="9770452at2"/>
<feature type="binding site" evidence="7">
    <location>
        <begin position="299"/>
        <end position="303"/>
    </location>
    <ligand>
        <name>FMN</name>
        <dbReference type="ChEBI" id="CHEBI:58210"/>
    </ligand>
</feature>
<keyword evidence="10" id="KW-1185">Reference proteome</keyword>
<reference evidence="9 10" key="1">
    <citation type="submission" date="2017-07" db="EMBL/GenBank/DDBJ databases">
        <title>Thauera sp. KNDSS-Mac4 genome sequence and assembly.</title>
        <authorList>
            <person name="Mayilraj S."/>
        </authorList>
    </citation>
    <scope>NUCLEOTIDE SEQUENCE [LARGE SCALE GENOMIC DNA]</scope>
    <source>
        <strain evidence="9 10">KNDSS-Mac4</strain>
    </source>
</reference>
<dbReference type="Gene3D" id="3.20.20.70">
    <property type="entry name" value="Aldolase class I"/>
    <property type="match status" value="1"/>
</dbReference>
<feature type="binding site" evidence="7">
    <location>
        <position position="39"/>
    </location>
    <ligand>
        <name>glyoxylate</name>
        <dbReference type="ChEBI" id="CHEBI:36655"/>
    </ligand>
</feature>
<feature type="domain" description="FMN hydroxy acid dehydrogenase" evidence="8">
    <location>
        <begin position="13"/>
        <end position="373"/>
    </location>
</feature>
<dbReference type="Proteomes" id="UP000215181">
    <property type="component" value="Unassembled WGS sequence"/>
</dbReference>
<comment type="cofactor">
    <cofactor evidence="1">
        <name>FMN</name>
        <dbReference type="ChEBI" id="CHEBI:58210"/>
    </cofactor>
</comment>
<feature type="binding site" evidence="7">
    <location>
        <position position="144"/>
    </location>
    <ligand>
        <name>glyoxylate</name>
        <dbReference type="ChEBI" id="CHEBI:36655"/>
    </ligand>
</feature>
<evidence type="ECO:0000256" key="5">
    <source>
        <dbReference type="ARBA" id="ARBA00024042"/>
    </source>
</evidence>
<dbReference type="EMBL" id="NOIH01000014">
    <property type="protein sequence ID" value="OYD53455.1"/>
    <property type="molecule type" value="Genomic_DNA"/>
</dbReference>
<feature type="binding site" evidence="7">
    <location>
        <position position="244"/>
    </location>
    <ligand>
        <name>FMN</name>
        <dbReference type="ChEBI" id="CHEBI:58210"/>
    </ligand>
</feature>
<dbReference type="FunFam" id="3.20.20.70:FF:000029">
    <property type="entry name" value="L-lactate dehydrogenase"/>
    <property type="match status" value="1"/>
</dbReference>
<evidence type="ECO:0000256" key="1">
    <source>
        <dbReference type="ARBA" id="ARBA00001917"/>
    </source>
</evidence>
<organism evidence="9 10">
    <name type="scientific">Thauera propionica</name>
    <dbReference type="NCBI Taxonomy" id="2019431"/>
    <lineage>
        <taxon>Bacteria</taxon>
        <taxon>Pseudomonadati</taxon>
        <taxon>Pseudomonadota</taxon>
        <taxon>Betaproteobacteria</taxon>
        <taxon>Rhodocyclales</taxon>
        <taxon>Zoogloeaceae</taxon>
        <taxon>Thauera</taxon>
    </lineage>
</organism>
<evidence type="ECO:0000256" key="3">
    <source>
        <dbReference type="ARBA" id="ARBA00022643"/>
    </source>
</evidence>
<feature type="binding site" evidence="7">
    <location>
        <begin position="322"/>
        <end position="323"/>
    </location>
    <ligand>
        <name>FMN</name>
        <dbReference type="ChEBI" id="CHEBI:58210"/>
    </ligand>
</feature>
<sequence length="373" mass="39848">MNDTTTPRPPLSRIPPDVLCAQDYEALAARFLPAPHHTYIAGGSGFEGTLRANRDAFEHLQILPRLLRDVTAGHTRVMLLGHELRHPILLAPLAFQTLAHPQGELDTARAAAATDAGLVVSTLSAWPLEDIAACSRGEKWFQLYFQPLRDSTLDLVRRAEAAGYGALVVTLDAVVQSPSLRAQRAGFRMPDAVRPGNLLHHATPPQVELERGQSLIFQGLMREAPTWDDLDWLMRHTRLPVIVKGVLRADDALALKAAGVAGIIVSNHGGRALDGVPASLDALPAVRAAVGADYPVLLDSGIRAGSDVFKALALGADAVLVGRLQVFALAVAGALGVAHMLKLLREELELCMALAGCATLQEITADCVTHRPA</sequence>
<evidence type="ECO:0000256" key="6">
    <source>
        <dbReference type="PIRSR" id="PIRSR000138-1"/>
    </source>
</evidence>
<feature type="binding site" evidence="7">
    <location>
        <position position="170"/>
    </location>
    <ligand>
        <name>FMN</name>
        <dbReference type="ChEBI" id="CHEBI:58210"/>
    </ligand>
</feature>
<dbReference type="InterPro" id="IPR000262">
    <property type="entry name" value="FMN-dep_DH"/>
</dbReference>
<keyword evidence="4" id="KW-0560">Oxidoreductase</keyword>
<feature type="binding site" evidence="7">
    <location>
        <position position="266"/>
    </location>
    <ligand>
        <name>FMN</name>
        <dbReference type="ChEBI" id="CHEBI:58210"/>
    </ligand>
</feature>
<dbReference type="AlphaFoldDB" id="A0A235EYE9"/>
<proteinExistence type="inferred from homology"/>
<dbReference type="InterPro" id="IPR012133">
    <property type="entry name" value="Alpha-hydoxy_acid_DH_FMN"/>
</dbReference>
<accession>A0A235EYE9</accession>
<evidence type="ECO:0000256" key="4">
    <source>
        <dbReference type="ARBA" id="ARBA00023002"/>
    </source>
</evidence>
<dbReference type="GO" id="GO:0016614">
    <property type="term" value="F:oxidoreductase activity, acting on CH-OH group of donors"/>
    <property type="evidence" value="ECO:0007669"/>
    <property type="project" value="UniProtKB-ARBA"/>
</dbReference>
<keyword evidence="2 7" id="KW-0285">Flavoprotein</keyword>
<evidence type="ECO:0000256" key="7">
    <source>
        <dbReference type="PIRSR" id="PIRSR000138-2"/>
    </source>
</evidence>
<dbReference type="PIRSF" id="PIRSF000138">
    <property type="entry name" value="Al-hdrx_acd_dh"/>
    <property type="match status" value="1"/>
</dbReference>
<dbReference type="InterPro" id="IPR013785">
    <property type="entry name" value="Aldolase_TIM"/>
</dbReference>
<feature type="binding site" evidence="7">
    <location>
        <begin position="92"/>
        <end position="94"/>
    </location>
    <ligand>
        <name>FMN</name>
        <dbReference type="ChEBI" id="CHEBI:58210"/>
    </ligand>
</feature>